<keyword evidence="3" id="KW-1185">Reference proteome</keyword>
<dbReference type="Proteomes" id="UP001367508">
    <property type="component" value="Unassembled WGS sequence"/>
</dbReference>
<protein>
    <submittedName>
        <fullName evidence="2">Uncharacterized protein</fullName>
    </submittedName>
</protein>
<gene>
    <name evidence="2" type="ORF">VNO77_14912</name>
</gene>
<dbReference type="AlphaFoldDB" id="A0AAN9LZ40"/>
<reference evidence="2 3" key="1">
    <citation type="submission" date="2024-01" db="EMBL/GenBank/DDBJ databases">
        <title>The genomes of 5 underutilized Papilionoideae crops provide insights into root nodulation and disease resistanc.</title>
        <authorList>
            <person name="Jiang F."/>
        </authorList>
    </citation>
    <scope>NUCLEOTIDE SEQUENCE [LARGE SCALE GENOMIC DNA]</scope>
    <source>
        <strain evidence="2">LVBAO_FW01</strain>
        <tissue evidence="2">Leaves</tissue>
    </source>
</reference>
<sequence>MDKRGSKLMLIALIFHLTCVPNPNPSRIPRRPKTTFYNLSTLKHYAHLRGDIDLEDHVEKLMVSLDPSKTLANKIPTSPPKKYTAISMLNEIGNVYETTIREWLEDISQNQIHKILQGLLTVGLLIAVRVGFITNRELQEGVESA</sequence>
<comment type="caution">
    <text evidence="2">The sequence shown here is derived from an EMBL/GenBank/DDBJ whole genome shotgun (WGS) entry which is preliminary data.</text>
</comment>
<accession>A0AAN9LZ40</accession>
<organism evidence="2 3">
    <name type="scientific">Canavalia gladiata</name>
    <name type="common">Sword bean</name>
    <name type="synonym">Dolichos gladiatus</name>
    <dbReference type="NCBI Taxonomy" id="3824"/>
    <lineage>
        <taxon>Eukaryota</taxon>
        <taxon>Viridiplantae</taxon>
        <taxon>Streptophyta</taxon>
        <taxon>Embryophyta</taxon>
        <taxon>Tracheophyta</taxon>
        <taxon>Spermatophyta</taxon>
        <taxon>Magnoliopsida</taxon>
        <taxon>eudicotyledons</taxon>
        <taxon>Gunneridae</taxon>
        <taxon>Pentapetalae</taxon>
        <taxon>rosids</taxon>
        <taxon>fabids</taxon>
        <taxon>Fabales</taxon>
        <taxon>Fabaceae</taxon>
        <taxon>Papilionoideae</taxon>
        <taxon>50 kb inversion clade</taxon>
        <taxon>NPAAA clade</taxon>
        <taxon>indigoferoid/millettioid clade</taxon>
        <taxon>Phaseoleae</taxon>
        <taxon>Canavalia</taxon>
    </lineage>
</organism>
<feature type="chain" id="PRO_5042912610" evidence="1">
    <location>
        <begin position="22"/>
        <end position="145"/>
    </location>
</feature>
<proteinExistence type="predicted"/>
<keyword evidence="1" id="KW-0732">Signal</keyword>
<name>A0AAN9LZ40_CANGL</name>
<evidence type="ECO:0000313" key="2">
    <source>
        <dbReference type="EMBL" id="KAK7344806.1"/>
    </source>
</evidence>
<feature type="signal peptide" evidence="1">
    <location>
        <begin position="1"/>
        <end position="21"/>
    </location>
</feature>
<evidence type="ECO:0000313" key="3">
    <source>
        <dbReference type="Proteomes" id="UP001367508"/>
    </source>
</evidence>
<dbReference type="EMBL" id="JAYMYQ010000003">
    <property type="protein sequence ID" value="KAK7344806.1"/>
    <property type="molecule type" value="Genomic_DNA"/>
</dbReference>
<evidence type="ECO:0000256" key="1">
    <source>
        <dbReference type="SAM" id="SignalP"/>
    </source>
</evidence>